<name>A0A6C0CGC0_9ZZZZ</name>
<organism evidence="1">
    <name type="scientific">viral metagenome</name>
    <dbReference type="NCBI Taxonomy" id="1070528"/>
    <lineage>
        <taxon>unclassified sequences</taxon>
        <taxon>metagenomes</taxon>
        <taxon>organismal metagenomes</taxon>
    </lineage>
</organism>
<dbReference type="EMBL" id="MN739417">
    <property type="protein sequence ID" value="QHT03816.1"/>
    <property type="molecule type" value="Genomic_DNA"/>
</dbReference>
<proteinExistence type="predicted"/>
<accession>A0A6C0CGC0</accession>
<reference evidence="1" key="1">
    <citation type="journal article" date="2020" name="Nature">
        <title>Giant virus diversity and host interactions through global metagenomics.</title>
        <authorList>
            <person name="Schulz F."/>
            <person name="Roux S."/>
            <person name="Paez-Espino D."/>
            <person name="Jungbluth S."/>
            <person name="Walsh D.A."/>
            <person name="Denef V.J."/>
            <person name="McMahon K.D."/>
            <person name="Konstantinidis K.T."/>
            <person name="Eloe-Fadrosh E.A."/>
            <person name="Kyrpides N.C."/>
            <person name="Woyke T."/>
        </authorList>
    </citation>
    <scope>NUCLEOTIDE SEQUENCE</scope>
    <source>
        <strain evidence="1">GVMAG-M-3300021120-1</strain>
    </source>
</reference>
<evidence type="ECO:0000313" key="1">
    <source>
        <dbReference type="EMBL" id="QHT03816.1"/>
    </source>
</evidence>
<sequence>MTDNDIDKLCEAFASKNTITSEPSEKNDLKVEQKMEEETMHSMLVRIIQEQKDKENKQDIWKNSPYKDLVKLQTNNVGNVGEHLINNICKVSNIEADCDGSKTKQIGGGEGDGNIMGNTVEIKTAHQGSSSSNFQHELGELPWKAKIMIFVDIAPECIYLTIFKNFSEEKYKSTEKLVPYFPTKIATWRKRDSERPGDFKLDTSVKINELNVKNGNTIKITSTTSNEEIASFIRKVIT</sequence>
<protein>
    <submittedName>
        <fullName evidence="1">Uncharacterized protein</fullName>
    </submittedName>
</protein>
<dbReference type="AlphaFoldDB" id="A0A6C0CGC0"/>